<keyword evidence="9 11" id="KW-0520">NAD</keyword>
<keyword evidence="4 11" id="KW-0662">Pyridine nucleotide biosynthesis</keyword>
<evidence type="ECO:0000256" key="9">
    <source>
        <dbReference type="ARBA" id="ARBA00023027"/>
    </source>
</evidence>
<dbReference type="EMBL" id="JACHGJ010000001">
    <property type="protein sequence ID" value="MBB6479030.1"/>
    <property type="molecule type" value="Genomic_DNA"/>
</dbReference>
<evidence type="ECO:0000256" key="8">
    <source>
        <dbReference type="ARBA" id="ARBA00022840"/>
    </source>
</evidence>
<dbReference type="CDD" id="cd02165">
    <property type="entry name" value="NMNAT"/>
    <property type="match status" value="1"/>
</dbReference>
<dbReference type="Pfam" id="PF01467">
    <property type="entry name" value="CTP_transf_like"/>
    <property type="match status" value="1"/>
</dbReference>
<dbReference type="InterPro" id="IPR014729">
    <property type="entry name" value="Rossmann-like_a/b/a_fold"/>
</dbReference>
<dbReference type="NCBIfam" id="TIGR00125">
    <property type="entry name" value="cyt_tran_rel"/>
    <property type="match status" value="1"/>
</dbReference>
<evidence type="ECO:0000256" key="4">
    <source>
        <dbReference type="ARBA" id="ARBA00022642"/>
    </source>
</evidence>
<dbReference type="UniPathway" id="UPA00253">
    <property type="reaction ID" value="UER00332"/>
</dbReference>
<reference evidence="13 14" key="1">
    <citation type="submission" date="2020-08" db="EMBL/GenBank/DDBJ databases">
        <title>Genomic Encyclopedia of Type Strains, Phase IV (KMG-IV): sequencing the most valuable type-strain genomes for metagenomic binning, comparative biology and taxonomic classification.</title>
        <authorList>
            <person name="Goeker M."/>
        </authorList>
    </citation>
    <scope>NUCLEOTIDE SEQUENCE [LARGE SCALE GENOMIC DNA]</scope>
    <source>
        <strain evidence="13 14">DSM 2461</strain>
    </source>
</reference>
<organism evidence="13 14">
    <name type="scientific">Spirochaeta isovalerica</name>
    <dbReference type="NCBI Taxonomy" id="150"/>
    <lineage>
        <taxon>Bacteria</taxon>
        <taxon>Pseudomonadati</taxon>
        <taxon>Spirochaetota</taxon>
        <taxon>Spirochaetia</taxon>
        <taxon>Spirochaetales</taxon>
        <taxon>Spirochaetaceae</taxon>
        <taxon>Spirochaeta</taxon>
    </lineage>
</organism>
<evidence type="ECO:0000256" key="3">
    <source>
        <dbReference type="ARBA" id="ARBA00009014"/>
    </source>
</evidence>
<evidence type="ECO:0000256" key="5">
    <source>
        <dbReference type="ARBA" id="ARBA00022679"/>
    </source>
</evidence>
<dbReference type="SUPFAM" id="SSF52374">
    <property type="entry name" value="Nucleotidylyl transferase"/>
    <property type="match status" value="1"/>
</dbReference>
<dbReference type="HAMAP" id="MF_00244">
    <property type="entry name" value="NaMN_adenylyltr"/>
    <property type="match status" value="1"/>
</dbReference>
<feature type="domain" description="Cytidyltransferase-like" evidence="12">
    <location>
        <begin position="5"/>
        <end position="162"/>
    </location>
</feature>
<comment type="pathway">
    <text evidence="2 11">Cofactor biosynthesis; NAD(+) biosynthesis; deamido-NAD(+) from nicotinate D-ribonucleotide: step 1/1.</text>
</comment>
<gene>
    <name evidence="11" type="primary">nadD</name>
    <name evidence="13" type="ORF">HNR50_000663</name>
</gene>
<keyword evidence="5 11" id="KW-0808">Transferase</keyword>
<dbReference type="Gene3D" id="3.40.50.620">
    <property type="entry name" value="HUPs"/>
    <property type="match status" value="1"/>
</dbReference>
<keyword evidence="14" id="KW-1185">Reference proteome</keyword>
<keyword evidence="7 11" id="KW-0547">Nucleotide-binding</keyword>
<evidence type="ECO:0000256" key="11">
    <source>
        <dbReference type="HAMAP-Rule" id="MF_00244"/>
    </source>
</evidence>
<dbReference type="Proteomes" id="UP000587760">
    <property type="component" value="Unassembled WGS sequence"/>
</dbReference>
<evidence type="ECO:0000256" key="10">
    <source>
        <dbReference type="ARBA" id="ARBA00048721"/>
    </source>
</evidence>
<dbReference type="GO" id="GO:0004515">
    <property type="term" value="F:nicotinate-nucleotide adenylyltransferase activity"/>
    <property type="evidence" value="ECO:0007669"/>
    <property type="project" value="UniProtKB-UniRule"/>
</dbReference>
<sequence>MKLTMLGGTFNPLHLGHINLAEIVREEFAYDRILFVPSFLPAHKDITGNVSADERLEMIRLSLRPYDWADYSDCEIRRKGVSYTVDTLEYIYSHYEFEGKPGLIIGDDLAENFYKWRSTERIFELADLIIAHRLYKHEISLTFPHRYADNRIFSLSSSQIRDLAQSGQDLSDLVPPEALRYIRENRLYG</sequence>
<comment type="function">
    <text evidence="1 11">Catalyzes the reversible adenylation of nicotinate mononucleotide (NaMN) to nicotinic acid adenine dinucleotide (NaAD).</text>
</comment>
<dbReference type="InterPro" id="IPR004821">
    <property type="entry name" value="Cyt_trans-like"/>
</dbReference>
<evidence type="ECO:0000259" key="12">
    <source>
        <dbReference type="Pfam" id="PF01467"/>
    </source>
</evidence>
<comment type="caution">
    <text evidence="13">The sequence shown here is derived from an EMBL/GenBank/DDBJ whole genome shotgun (WGS) entry which is preliminary data.</text>
</comment>
<dbReference type="GO" id="GO:0005524">
    <property type="term" value="F:ATP binding"/>
    <property type="evidence" value="ECO:0007669"/>
    <property type="project" value="UniProtKB-KW"/>
</dbReference>
<evidence type="ECO:0000256" key="1">
    <source>
        <dbReference type="ARBA" id="ARBA00002324"/>
    </source>
</evidence>
<comment type="similarity">
    <text evidence="3 11">Belongs to the NadD family.</text>
</comment>
<dbReference type="PANTHER" id="PTHR39321:SF3">
    <property type="entry name" value="PHOSPHOPANTETHEINE ADENYLYLTRANSFERASE"/>
    <property type="match status" value="1"/>
</dbReference>
<keyword evidence="8 11" id="KW-0067">ATP-binding</keyword>
<proteinExistence type="inferred from homology"/>
<evidence type="ECO:0000256" key="7">
    <source>
        <dbReference type="ARBA" id="ARBA00022741"/>
    </source>
</evidence>
<evidence type="ECO:0000256" key="2">
    <source>
        <dbReference type="ARBA" id="ARBA00005019"/>
    </source>
</evidence>
<dbReference type="RefSeq" id="WP_184743722.1">
    <property type="nucleotide sequence ID" value="NZ_JACHGJ010000001.1"/>
</dbReference>
<name>A0A841R7L4_9SPIO</name>
<evidence type="ECO:0000256" key="6">
    <source>
        <dbReference type="ARBA" id="ARBA00022695"/>
    </source>
</evidence>
<dbReference type="NCBIfam" id="TIGR00482">
    <property type="entry name" value="nicotinate (nicotinamide) nucleotide adenylyltransferase"/>
    <property type="match status" value="1"/>
</dbReference>
<evidence type="ECO:0000313" key="14">
    <source>
        <dbReference type="Proteomes" id="UP000587760"/>
    </source>
</evidence>
<dbReference type="InterPro" id="IPR005248">
    <property type="entry name" value="NadD/NMNAT"/>
</dbReference>
<keyword evidence="6 11" id="KW-0548">Nucleotidyltransferase</keyword>
<dbReference type="PANTHER" id="PTHR39321">
    <property type="entry name" value="NICOTINATE-NUCLEOTIDE ADENYLYLTRANSFERASE-RELATED"/>
    <property type="match status" value="1"/>
</dbReference>
<evidence type="ECO:0000313" key="13">
    <source>
        <dbReference type="EMBL" id="MBB6479030.1"/>
    </source>
</evidence>
<protein>
    <recommendedName>
        <fullName evidence="11">Probable nicotinate-nucleotide adenylyltransferase</fullName>
        <ecNumber evidence="11">2.7.7.18</ecNumber>
    </recommendedName>
    <alternativeName>
        <fullName evidence="11">Deamido-NAD(+) diphosphorylase</fullName>
    </alternativeName>
    <alternativeName>
        <fullName evidence="11">Deamido-NAD(+) pyrophosphorylase</fullName>
    </alternativeName>
    <alternativeName>
        <fullName evidence="11">Nicotinate mononucleotide adenylyltransferase</fullName>
        <shortName evidence="11">NaMN adenylyltransferase</shortName>
    </alternativeName>
</protein>
<dbReference type="EC" id="2.7.7.18" evidence="11"/>
<dbReference type="AlphaFoldDB" id="A0A841R7L4"/>
<comment type="catalytic activity">
    <reaction evidence="10 11">
        <text>nicotinate beta-D-ribonucleotide + ATP + H(+) = deamido-NAD(+) + diphosphate</text>
        <dbReference type="Rhea" id="RHEA:22860"/>
        <dbReference type="ChEBI" id="CHEBI:15378"/>
        <dbReference type="ChEBI" id="CHEBI:30616"/>
        <dbReference type="ChEBI" id="CHEBI:33019"/>
        <dbReference type="ChEBI" id="CHEBI:57502"/>
        <dbReference type="ChEBI" id="CHEBI:58437"/>
        <dbReference type="EC" id="2.7.7.18"/>
    </reaction>
</comment>
<dbReference type="GO" id="GO:0009435">
    <property type="term" value="P:NAD+ biosynthetic process"/>
    <property type="evidence" value="ECO:0007669"/>
    <property type="project" value="UniProtKB-UniRule"/>
</dbReference>
<accession>A0A841R7L4</accession>